<accession>A0ACC2HN28</accession>
<protein>
    <submittedName>
        <fullName evidence="1">Uncharacterized protein</fullName>
    </submittedName>
</protein>
<dbReference type="EMBL" id="JAPHNI010002017">
    <property type="protein sequence ID" value="KAJ8104440.1"/>
    <property type="molecule type" value="Genomic_DNA"/>
</dbReference>
<evidence type="ECO:0000313" key="2">
    <source>
        <dbReference type="Proteomes" id="UP001153331"/>
    </source>
</evidence>
<sequence length="150" mass="16132">MINTQDAALKKLEEALAANNLAIEVACQMLGTPNSENTSNATSTTKHQSDSKAHDNALTQPSTEAFNRQGVQDTVPTHDSRFGPIVTLPNPPPDPQTVELERVVCSYLGAAPNFITSESTVWMNSGLVSVGRLVLFERLQIVSLGVLRST</sequence>
<proteinExistence type="predicted"/>
<keyword evidence="2" id="KW-1185">Reference proteome</keyword>
<name>A0ACC2HN28_9PLEO</name>
<evidence type="ECO:0000313" key="1">
    <source>
        <dbReference type="EMBL" id="KAJ8104440.1"/>
    </source>
</evidence>
<reference evidence="1" key="1">
    <citation type="submission" date="2022-11" db="EMBL/GenBank/DDBJ databases">
        <title>Genome Sequence of Boeremia exigua.</title>
        <authorList>
            <person name="Buettner E."/>
        </authorList>
    </citation>
    <scope>NUCLEOTIDE SEQUENCE</scope>
    <source>
        <strain evidence="1">CU02</strain>
    </source>
</reference>
<gene>
    <name evidence="1" type="ORF">OPT61_g10755</name>
</gene>
<organism evidence="1 2">
    <name type="scientific">Boeremia exigua</name>
    <dbReference type="NCBI Taxonomy" id="749465"/>
    <lineage>
        <taxon>Eukaryota</taxon>
        <taxon>Fungi</taxon>
        <taxon>Dikarya</taxon>
        <taxon>Ascomycota</taxon>
        <taxon>Pezizomycotina</taxon>
        <taxon>Dothideomycetes</taxon>
        <taxon>Pleosporomycetidae</taxon>
        <taxon>Pleosporales</taxon>
        <taxon>Pleosporineae</taxon>
        <taxon>Didymellaceae</taxon>
        <taxon>Boeremia</taxon>
    </lineage>
</organism>
<comment type="caution">
    <text evidence="1">The sequence shown here is derived from an EMBL/GenBank/DDBJ whole genome shotgun (WGS) entry which is preliminary data.</text>
</comment>
<dbReference type="Proteomes" id="UP001153331">
    <property type="component" value="Unassembled WGS sequence"/>
</dbReference>